<dbReference type="OrthoDB" id="5513072at2"/>
<organism evidence="1 2">
    <name type="scientific">Alkanindiges hydrocarboniclasticus</name>
    <dbReference type="NCBI Taxonomy" id="1907941"/>
    <lineage>
        <taxon>Bacteria</taxon>
        <taxon>Pseudomonadati</taxon>
        <taxon>Pseudomonadota</taxon>
        <taxon>Gammaproteobacteria</taxon>
        <taxon>Moraxellales</taxon>
        <taxon>Moraxellaceae</taxon>
        <taxon>Alkanindiges</taxon>
    </lineage>
</organism>
<proteinExistence type="predicted"/>
<protein>
    <submittedName>
        <fullName evidence="1">Short-chain dehydrogenase</fullName>
    </submittedName>
</protein>
<dbReference type="InterPro" id="IPR002347">
    <property type="entry name" value="SDR_fam"/>
</dbReference>
<dbReference type="Proteomes" id="UP000192132">
    <property type="component" value="Unassembled WGS sequence"/>
</dbReference>
<dbReference type="PANTHER" id="PTHR43431">
    <property type="entry name" value="OXIDOREDUCTASE, SHORT CHAIN DEHYDROGENASE/REDUCTASE FAMILY (AFU_ORTHOLOGUE AFUA_5G14000)"/>
    <property type="match status" value="1"/>
</dbReference>
<accession>A0A1S8CWJ1</accession>
<dbReference type="InterPro" id="IPR036291">
    <property type="entry name" value="NAD(P)-bd_dom_sf"/>
</dbReference>
<reference evidence="1 2" key="1">
    <citation type="submission" date="2016-10" db="EMBL/GenBank/DDBJ databases">
        <title>Draft Genome sequence of Alkanindiges sp. strain H1.</title>
        <authorList>
            <person name="Subhash Y."/>
            <person name="Lee S."/>
        </authorList>
    </citation>
    <scope>NUCLEOTIDE SEQUENCE [LARGE SCALE GENOMIC DNA]</scope>
    <source>
        <strain evidence="1 2">H1</strain>
    </source>
</reference>
<gene>
    <name evidence="1" type="ORF">BKE30_03275</name>
</gene>
<dbReference type="STRING" id="1907941.BKE30_03275"/>
<dbReference type="EMBL" id="MLCN01000008">
    <property type="protein sequence ID" value="ONG41691.1"/>
    <property type="molecule type" value="Genomic_DNA"/>
</dbReference>
<name>A0A1S8CWJ1_9GAMM</name>
<evidence type="ECO:0000313" key="2">
    <source>
        <dbReference type="Proteomes" id="UP000192132"/>
    </source>
</evidence>
<dbReference type="Gene3D" id="3.40.50.720">
    <property type="entry name" value="NAD(P)-binding Rossmann-like Domain"/>
    <property type="match status" value="1"/>
</dbReference>
<dbReference type="PRINTS" id="PR00081">
    <property type="entry name" value="GDHRDH"/>
</dbReference>
<dbReference type="Pfam" id="PF00106">
    <property type="entry name" value="adh_short"/>
    <property type="match status" value="1"/>
</dbReference>
<dbReference type="RefSeq" id="WP_076877446.1">
    <property type="nucleotide sequence ID" value="NZ_MLCN01000008.1"/>
</dbReference>
<comment type="caution">
    <text evidence="1">The sequence shown here is derived from an EMBL/GenBank/DDBJ whole genome shotgun (WGS) entry which is preliminary data.</text>
</comment>
<dbReference type="SUPFAM" id="SSF51735">
    <property type="entry name" value="NAD(P)-binding Rossmann-fold domains"/>
    <property type="match status" value="1"/>
</dbReference>
<dbReference type="PANTHER" id="PTHR43431:SF7">
    <property type="entry name" value="OXIDOREDUCTASE, SHORT CHAIN DEHYDROGENASE_REDUCTASE FAMILY (AFU_ORTHOLOGUE AFUA_5G14000)"/>
    <property type="match status" value="1"/>
</dbReference>
<dbReference type="AlphaFoldDB" id="A0A1S8CWJ1"/>
<keyword evidence="2" id="KW-1185">Reference proteome</keyword>
<evidence type="ECO:0000313" key="1">
    <source>
        <dbReference type="EMBL" id="ONG41691.1"/>
    </source>
</evidence>
<sequence length="256" mass="27982">MNTKTLTQAVIRQRCAVVIGVGASQGIGAAVSRRIGREGLLVYVVGRTQEKLDRVVAEVQQAGGQAESYILDATKVSQVEALFSHIHARQQAIALVVHNVGSNMPSRFLKSSLSFFDSMWRLTFLSGFLVGQQAVKTMQQQGQGTLIFTGASASIRGKPYFAAFTTGKAALRAYAQGLAKELNPQNIHIAHVVVDGMVDGERINQAVFGLGRMLRQTRGGGGLNIEAIAENYWMLHQQAKPLWTHELDLRPYSEKF</sequence>